<evidence type="ECO:0000313" key="1">
    <source>
        <dbReference type="EMBL" id="SDQ56141.1"/>
    </source>
</evidence>
<gene>
    <name evidence="1" type="ORF">SAMN04489742_1602</name>
</gene>
<organism evidence="1 2">
    <name type="scientific">Crystallibacter crystallopoietes</name>
    <dbReference type="NCBI Taxonomy" id="37928"/>
    <lineage>
        <taxon>Bacteria</taxon>
        <taxon>Bacillati</taxon>
        <taxon>Actinomycetota</taxon>
        <taxon>Actinomycetes</taxon>
        <taxon>Micrococcales</taxon>
        <taxon>Micrococcaceae</taxon>
        <taxon>Crystallibacter</taxon>
    </lineage>
</organism>
<name>A0A1H1BW73_9MICC</name>
<dbReference type="EMBL" id="FNKH01000002">
    <property type="protein sequence ID" value="SDQ56141.1"/>
    <property type="molecule type" value="Genomic_DNA"/>
</dbReference>
<dbReference type="KEGG" id="acry:AC20117_09345"/>
<keyword evidence="2" id="KW-1185">Reference proteome</keyword>
<sequence>MKTLGIDLAADPKKTAAAVLDWTPDAARLTHLSLGVTDEDIVALFAGADATGIDCPVGWPQALRPFLSGHLNRDADAVLQHDGIAGRRLLAYRDCDRFVTSITGLIPLSVSADRLAHPAMRCAVIQAKIAKEHGYQPLDGSGRLMEVYPAASLKLWHIEARKYKGKGTPESEVRHLILNQLEDMAPWLKLGPHRDALVASDDLLDSLIASLTTRATRIGATLQPGDEHLEAARQEGWIHLPSGPLADLLAG</sequence>
<proteinExistence type="predicted"/>
<dbReference type="Pfam" id="PF04250">
    <property type="entry name" value="DUF429"/>
    <property type="match status" value="1"/>
</dbReference>
<dbReference type="Proteomes" id="UP000181917">
    <property type="component" value="Unassembled WGS sequence"/>
</dbReference>
<dbReference type="OrthoDB" id="4870479at2"/>
<dbReference type="InterPro" id="IPR007362">
    <property type="entry name" value="DUF429"/>
</dbReference>
<reference evidence="1 2" key="1">
    <citation type="submission" date="2016-10" db="EMBL/GenBank/DDBJ databases">
        <authorList>
            <person name="de Groot N.N."/>
        </authorList>
    </citation>
    <scope>NUCLEOTIDE SEQUENCE [LARGE SCALE GENOMIC DNA]</scope>
    <source>
        <strain evidence="1 2">DSM 20117</strain>
    </source>
</reference>
<dbReference type="AlphaFoldDB" id="A0A1H1BW73"/>
<evidence type="ECO:0000313" key="2">
    <source>
        <dbReference type="Proteomes" id="UP000181917"/>
    </source>
</evidence>
<protein>
    <recommendedName>
        <fullName evidence="3">DUF429 domain-containing protein</fullName>
    </recommendedName>
</protein>
<dbReference type="RefSeq" id="WP_074699963.1">
    <property type="nucleotide sequence ID" value="NZ_CP018863.1"/>
</dbReference>
<accession>A0A1H1BW73</accession>
<evidence type="ECO:0008006" key="3">
    <source>
        <dbReference type="Google" id="ProtNLM"/>
    </source>
</evidence>